<evidence type="ECO:0000256" key="5">
    <source>
        <dbReference type="ARBA" id="ARBA00023204"/>
    </source>
</evidence>
<protein>
    <recommendedName>
        <fullName evidence="9">Very short patch repair endonuclease</fullName>
    </recommendedName>
</protein>
<evidence type="ECO:0008006" key="9">
    <source>
        <dbReference type="Google" id="ProtNLM"/>
    </source>
</evidence>
<dbReference type="InterPro" id="IPR011335">
    <property type="entry name" value="Restrct_endonuc-II-like"/>
</dbReference>
<evidence type="ECO:0000256" key="3">
    <source>
        <dbReference type="ARBA" id="ARBA00022763"/>
    </source>
</evidence>
<keyword evidence="5" id="KW-0234">DNA repair</keyword>
<dbReference type="EMBL" id="JAELUP010000001">
    <property type="protein sequence ID" value="MBJ6359720.1"/>
    <property type="molecule type" value="Genomic_DNA"/>
</dbReference>
<keyword evidence="8" id="KW-1185">Reference proteome</keyword>
<evidence type="ECO:0000313" key="8">
    <source>
        <dbReference type="Proteomes" id="UP000640274"/>
    </source>
</evidence>
<dbReference type="Proteomes" id="UP000640274">
    <property type="component" value="Unassembled WGS sequence"/>
</dbReference>
<comment type="caution">
    <text evidence="7">The sequence shown here is derived from an EMBL/GenBank/DDBJ whole genome shotgun (WGS) entry which is preliminary data.</text>
</comment>
<dbReference type="AlphaFoldDB" id="A0A934J3E5"/>
<keyword evidence="1" id="KW-0540">Nuclease</keyword>
<evidence type="ECO:0000256" key="2">
    <source>
        <dbReference type="ARBA" id="ARBA00022759"/>
    </source>
</evidence>
<keyword evidence="2" id="KW-0255">Endonuclease</keyword>
<dbReference type="GO" id="GO:0016787">
    <property type="term" value="F:hydrolase activity"/>
    <property type="evidence" value="ECO:0007669"/>
    <property type="project" value="UniProtKB-KW"/>
</dbReference>
<dbReference type="RefSeq" id="WP_199017241.1">
    <property type="nucleotide sequence ID" value="NZ_JAELUP010000001.1"/>
</dbReference>
<dbReference type="InterPro" id="IPR004603">
    <property type="entry name" value="DNA_mismatch_endonuc_vsr"/>
</dbReference>
<dbReference type="Gene3D" id="3.40.960.10">
    <property type="entry name" value="VSR Endonuclease"/>
    <property type="match status" value="1"/>
</dbReference>
<keyword evidence="3" id="KW-0227">DNA damage</keyword>
<organism evidence="7 8">
    <name type="scientific">Paenibacillus roseus</name>
    <dbReference type="NCBI Taxonomy" id="2798579"/>
    <lineage>
        <taxon>Bacteria</taxon>
        <taxon>Bacillati</taxon>
        <taxon>Bacillota</taxon>
        <taxon>Bacilli</taxon>
        <taxon>Bacillales</taxon>
        <taxon>Paenibacillaceae</taxon>
        <taxon>Paenibacillus</taxon>
    </lineage>
</organism>
<accession>A0A934J3E5</accession>
<proteinExistence type="inferred from homology"/>
<evidence type="ECO:0000313" key="7">
    <source>
        <dbReference type="EMBL" id="MBJ6359720.1"/>
    </source>
</evidence>
<dbReference type="SUPFAM" id="SSF52980">
    <property type="entry name" value="Restriction endonuclease-like"/>
    <property type="match status" value="1"/>
</dbReference>
<evidence type="ECO:0000256" key="6">
    <source>
        <dbReference type="ARBA" id="ARBA00029466"/>
    </source>
</evidence>
<evidence type="ECO:0000256" key="1">
    <source>
        <dbReference type="ARBA" id="ARBA00022722"/>
    </source>
</evidence>
<keyword evidence="4" id="KW-0378">Hydrolase</keyword>
<comment type="similarity">
    <text evidence="6">Belongs to the Vsr family.</text>
</comment>
<dbReference type="GO" id="GO:0006298">
    <property type="term" value="P:mismatch repair"/>
    <property type="evidence" value="ECO:0007669"/>
    <property type="project" value="InterPro"/>
</dbReference>
<dbReference type="GO" id="GO:0004519">
    <property type="term" value="F:endonuclease activity"/>
    <property type="evidence" value="ECO:0007669"/>
    <property type="project" value="UniProtKB-KW"/>
</dbReference>
<gene>
    <name evidence="7" type="ORF">JFN88_00040</name>
</gene>
<name>A0A934J3E5_9BACL</name>
<evidence type="ECO:0000256" key="4">
    <source>
        <dbReference type="ARBA" id="ARBA00022801"/>
    </source>
</evidence>
<reference evidence="7" key="1">
    <citation type="submission" date="2020-12" db="EMBL/GenBank/DDBJ databases">
        <authorList>
            <person name="Huq M.A."/>
        </authorList>
    </citation>
    <scope>NUCLEOTIDE SEQUENCE</scope>
    <source>
        <strain evidence="7">MAHUQ-46</strain>
    </source>
</reference>
<sequence length="79" mass="9331">MADVFDPQKRSEIMSMVRSKDTVPEIRVRKLFHSMGYRFRLQRNDLPGKPDIVLSCYFYSWVFLAWLSHMQTCANSAKV</sequence>
<dbReference type="Pfam" id="PF03852">
    <property type="entry name" value="Vsr"/>
    <property type="match status" value="1"/>
</dbReference>